<dbReference type="InParanoid" id="S0EYG6"/>
<keyword evidence="3 5" id="KW-0378">Hydrolase</keyword>
<dbReference type="FunFam" id="3.90.45.10:FF:000003">
    <property type="entry name" value="Peptide deformylase"/>
    <property type="match status" value="1"/>
</dbReference>
<feature type="binding site" evidence="5">
    <location>
        <position position="114"/>
    </location>
    <ligand>
        <name>Fe cation</name>
        <dbReference type="ChEBI" id="CHEBI:24875"/>
    </ligand>
</feature>
<dbReference type="KEGG" id="ccz:CCALI_01075"/>
<dbReference type="NCBIfam" id="TIGR00079">
    <property type="entry name" value="pept_deformyl"/>
    <property type="match status" value="1"/>
</dbReference>
<dbReference type="PANTHER" id="PTHR10458">
    <property type="entry name" value="PEPTIDE DEFORMYLASE"/>
    <property type="match status" value="1"/>
</dbReference>
<dbReference type="CDD" id="cd00487">
    <property type="entry name" value="Pep_deformylase"/>
    <property type="match status" value="1"/>
</dbReference>
<dbReference type="Pfam" id="PF01327">
    <property type="entry name" value="Pep_deformylase"/>
    <property type="match status" value="1"/>
</dbReference>
<protein>
    <recommendedName>
        <fullName evidence="5">Peptide deformylase</fullName>
        <shortName evidence="5">PDF</shortName>
        <ecNumber evidence="5">3.5.1.88</ecNumber>
    </recommendedName>
    <alternativeName>
        <fullName evidence="5">Polypeptide deformylase</fullName>
    </alternativeName>
</protein>
<dbReference type="GO" id="GO:0006412">
    <property type="term" value="P:translation"/>
    <property type="evidence" value="ECO:0007669"/>
    <property type="project" value="UniProtKB-UniRule"/>
</dbReference>
<dbReference type="EC" id="3.5.1.88" evidence="5"/>
<name>S0EYG6_CHTCT</name>
<organism evidence="6 7">
    <name type="scientific">Chthonomonas calidirosea (strain DSM 23976 / ICMP 18418 / T49)</name>
    <dbReference type="NCBI Taxonomy" id="1303518"/>
    <lineage>
        <taxon>Bacteria</taxon>
        <taxon>Bacillati</taxon>
        <taxon>Armatimonadota</taxon>
        <taxon>Chthonomonadia</taxon>
        <taxon>Chthonomonadales</taxon>
        <taxon>Chthonomonadaceae</taxon>
        <taxon>Chthonomonas</taxon>
    </lineage>
</organism>
<dbReference type="AlphaFoldDB" id="S0EYG6"/>
<feature type="binding site" evidence="5">
    <location>
        <position position="160"/>
    </location>
    <ligand>
        <name>Fe cation</name>
        <dbReference type="ChEBI" id="CHEBI:24875"/>
    </ligand>
</feature>
<dbReference type="PRINTS" id="PR01576">
    <property type="entry name" value="PDEFORMYLASE"/>
</dbReference>
<comment type="cofactor">
    <cofactor evidence="5">
        <name>Fe(2+)</name>
        <dbReference type="ChEBI" id="CHEBI:29033"/>
    </cofactor>
    <text evidence="5">Binds 1 Fe(2+) ion.</text>
</comment>
<dbReference type="SUPFAM" id="SSF56420">
    <property type="entry name" value="Peptide deformylase"/>
    <property type="match status" value="1"/>
</dbReference>
<gene>
    <name evidence="5" type="primary">def</name>
    <name evidence="6" type="ORF">CCALI_01075</name>
</gene>
<dbReference type="RefSeq" id="WP_016482445.1">
    <property type="nucleotide sequence ID" value="NC_021487.1"/>
</dbReference>
<comment type="similarity">
    <text evidence="1 5">Belongs to the polypeptide deformylase family.</text>
</comment>
<dbReference type="InterPro" id="IPR036821">
    <property type="entry name" value="Peptide_deformylase_sf"/>
</dbReference>
<dbReference type="OrthoDB" id="9784988at2"/>
<evidence type="ECO:0000256" key="5">
    <source>
        <dbReference type="HAMAP-Rule" id="MF_00163"/>
    </source>
</evidence>
<comment type="catalytic activity">
    <reaction evidence="5">
        <text>N-terminal N-formyl-L-methionyl-[peptide] + H2O = N-terminal L-methionyl-[peptide] + formate</text>
        <dbReference type="Rhea" id="RHEA:24420"/>
        <dbReference type="Rhea" id="RHEA-COMP:10639"/>
        <dbReference type="Rhea" id="RHEA-COMP:10640"/>
        <dbReference type="ChEBI" id="CHEBI:15377"/>
        <dbReference type="ChEBI" id="CHEBI:15740"/>
        <dbReference type="ChEBI" id="CHEBI:49298"/>
        <dbReference type="ChEBI" id="CHEBI:64731"/>
        <dbReference type="EC" id="3.5.1.88"/>
    </reaction>
</comment>
<sequence>MEENQEALGRLDDRLKPPPELEEFWQKHPEIVKLGDPVLRMVAKPVVRFTKETQELIKRMETIMRDADGLGLAAPQVGVSQRILVYDVGEGLQVLINPKIVHRSGEQVEPPEGCLSIPGLRGIVARAKEVKVKGFDERGRPVVKKVSDLEARVIQHEVDHLDGILFIDRADPETLVWVIEEESELEVAGATDSRS</sequence>
<evidence type="ECO:0000256" key="3">
    <source>
        <dbReference type="ARBA" id="ARBA00022801"/>
    </source>
</evidence>
<dbReference type="eggNOG" id="COG0242">
    <property type="taxonomic scope" value="Bacteria"/>
</dbReference>
<feature type="active site" evidence="5">
    <location>
        <position position="157"/>
    </location>
</feature>
<comment type="function">
    <text evidence="5">Removes the formyl group from the N-terminal Met of newly synthesized proteins. Requires at least a dipeptide for an efficient rate of reaction. N-terminal L-methionine is a prerequisite for activity but the enzyme has broad specificity at other positions.</text>
</comment>
<evidence type="ECO:0000313" key="7">
    <source>
        <dbReference type="Proteomes" id="UP000014227"/>
    </source>
</evidence>
<dbReference type="NCBIfam" id="NF001159">
    <property type="entry name" value="PRK00150.1-3"/>
    <property type="match status" value="1"/>
</dbReference>
<dbReference type="PATRIC" id="fig|1303518.3.peg.1095"/>
<keyword evidence="5" id="KW-0408">Iron</keyword>
<evidence type="ECO:0000256" key="4">
    <source>
        <dbReference type="ARBA" id="ARBA00022917"/>
    </source>
</evidence>
<dbReference type="EMBL" id="HF951689">
    <property type="protein sequence ID" value="CCW34897.1"/>
    <property type="molecule type" value="Genomic_DNA"/>
</dbReference>
<dbReference type="GO" id="GO:0046872">
    <property type="term" value="F:metal ion binding"/>
    <property type="evidence" value="ECO:0007669"/>
    <property type="project" value="UniProtKB-KW"/>
</dbReference>
<keyword evidence="2 5" id="KW-0479">Metal-binding</keyword>
<dbReference type="PANTHER" id="PTHR10458:SF22">
    <property type="entry name" value="PEPTIDE DEFORMYLASE"/>
    <property type="match status" value="1"/>
</dbReference>
<evidence type="ECO:0000256" key="1">
    <source>
        <dbReference type="ARBA" id="ARBA00010759"/>
    </source>
</evidence>
<dbReference type="HAMAP" id="MF_00163">
    <property type="entry name" value="Pep_deformylase"/>
    <property type="match status" value="1"/>
</dbReference>
<feature type="binding site" evidence="5">
    <location>
        <position position="156"/>
    </location>
    <ligand>
        <name>Fe cation</name>
        <dbReference type="ChEBI" id="CHEBI:24875"/>
    </ligand>
</feature>
<dbReference type="STRING" id="454171.CP488_00081"/>
<reference evidence="7" key="1">
    <citation type="submission" date="2013-03" db="EMBL/GenBank/DDBJ databases">
        <title>Genome sequence of Chthonomonas calidirosea, the first sequenced genome from the Armatimonadetes phylum (formally candidate division OP10).</title>
        <authorList>
            <person name="Lee K.C.Y."/>
            <person name="Morgan X.C."/>
            <person name="Dunfield P.F."/>
            <person name="Tamas I."/>
            <person name="Houghton K.M."/>
            <person name="Vyssotski M."/>
            <person name="Ryan J.L.J."/>
            <person name="Lagutin K."/>
            <person name="McDonald I.R."/>
            <person name="Stott M.B."/>
        </authorList>
    </citation>
    <scope>NUCLEOTIDE SEQUENCE [LARGE SCALE GENOMIC DNA]</scope>
    <source>
        <strain evidence="7">DSM 23976 / ICMP 18418 / T49</strain>
    </source>
</reference>
<keyword evidence="4 5" id="KW-0648">Protein biosynthesis</keyword>
<dbReference type="InterPro" id="IPR023635">
    <property type="entry name" value="Peptide_deformylase"/>
</dbReference>
<dbReference type="HOGENOM" id="CLU_061901_5_2_0"/>
<accession>S0EYG6</accession>
<dbReference type="GO" id="GO:0042586">
    <property type="term" value="F:peptide deformylase activity"/>
    <property type="evidence" value="ECO:0007669"/>
    <property type="project" value="UniProtKB-UniRule"/>
</dbReference>
<proteinExistence type="inferred from homology"/>
<dbReference type="FunCoup" id="S0EYG6">
    <property type="interactions" value="392"/>
</dbReference>
<evidence type="ECO:0000256" key="2">
    <source>
        <dbReference type="ARBA" id="ARBA00022723"/>
    </source>
</evidence>
<dbReference type="Gene3D" id="3.90.45.10">
    <property type="entry name" value="Peptide deformylase"/>
    <property type="match status" value="1"/>
</dbReference>
<dbReference type="Proteomes" id="UP000014227">
    <property type="component" value="Chromosome I"/>
</dbReference>
<keyword evidence="7" id="KW-1185">Reference proteome</keyword>
<evidence type="ECO:0000313" key="6">
    <source>
        <dbReference type="EMBL" id="CCW34897.1"/>
    </source>
</evidence>